<proteinExistence type="predicted"/>
<dbReference type="Proteomes" id="UP000053573">
    <property type="component" value="Unassembled WGS sequence"/>
</dbReference>
<feature type="non-terminal residue" evidence="2">
    <location>
        <position position="1"/>
    </location>
</feature>
<dbReference type="AlphaFoldDB" id="A0A0H1BRP2"/>
<name>A0A0H1BRP2_9EURO</name>
<organism evidence="2 3">
    <name type="scientific">Blastomyces silverae</name>
    <dbReference type="NCBI Taxonomy" id="2060906"/>
    <lineage>
        <taxon>Eukaryota</taxon>
        <taxon>Fungi</taxon>
        <taxon>Dikarya</taxon>
        <taxon>Ascomycota</taxon>
        <taxon>Pezizomycotina</taxon>
        <taxon>Eurotiomycetes</taxon>
        <taxon>Eurotiomycetidae</taxon>
        <taxon>Onygenales</taxon>
        <taxon>Ajellomycetaceae</taxon>
        <taxon>Blastomyces</taxon>
    </lineage>
</organism>
<dbReference type="EMBL" id="LDEV01000177">
    <property type="protein sequence ID" value="KLJ13667.1"/>
    <property type="molecule type" value="Genomic_DNA"/>
</dbReference>
<evidence type="ECO:0000256" key="1">
    <source>
        <dbReference type="SAM" id="Phobius"/>
    </source>
</evidence>
<gene>
    <name evidence="2" type="ORF">EMPG_11406</name>
</gene>
<comment type="caution">
    <text evidence="2">The sequence shown here is derived from an EMBL/GenBank/DDBJ whole genome shotgun (WGS) entry which is preliminary data.</text>
</comment>
<sequence>KNIYILNNENVNIVLFYTQSDETTILYLNYHYKNKFFIYCVFLSSTISLQTIFQSEKVC</sequence>
<keyword evidence="1" id="KW-0812">Transmembrane</keyword>
<reference evidence="3" key="1">
    <citation type="journal article" date="2015" name="PLoS Genet.">
        <title>The dynamic genome and transcriptome of the human fungal pathogen Blastomyces and close relative Emmonsia.</title>
        <authorList>
            <person name="Munoz J.F."/>
            <person name="Gauthier G.M."/>
            <person name="Desjardins C.A."/>
            <person name="Gallo J.E."/>
            <person name="Holder J."/>
            <person name="Sullivan T.D."/>
            <person name="Marty A.J."/>
            <person name="Carmen J.C."/>
            <person name="Chen Z."/>
            <person name="Ding L."/>
            <person name="Gujja S."/>
            <person name="Magrini V."/>
            <person name="Misas E."/>
            <person name="Mitreva M."/>
            <person name="Priest M."/>
            <person name="Saif S."/>
            <person name="Whiston E.A."/>
            <person name="Young S."/>
            <person name="Zeng Q."/>
            <person name="Goldman W.E."/>
            <person name="Mardis E.R."/>
            <person name="Taylor J.W."/>
            <person name="McEwen J.G."/>
            <person name="Clay O.K."/>
            <person name="Klein B.S."/>
            <person name="Cuomo C.A."/>
        </authorList>
    </citation>
    <scope>NUCLEOTIDE SEQUENCE [LARGE SCALE GENOMIC DNA]</scope>
    <source>
        <strain evidence="3">UAMH 139</strain>
    </source>
</reference>
<evidence type="ECO:0000313" key="2">
    <source>
        <dbReference type="EMBL" id="KLJ13667.1"/>
    </source>
</evidence>
<keyword evidence="1" id="KW-0472">Membrane</keyword>
<keyword evidence="3" id="KW-1185">Reference proteome</keyword>
<feature type="transmembrane region" description="Helical" evidence="1">
    <location>
        <begin position="36"/>
        <end position="53"/>
    </location>
</feature>
<accession>A0A0H1BRP2</accession>
<evidence type="ECO:0000313" key="3">
    <source>
        <dbReference type="Proteomes" id="UP000053573"/>
    </source>
</evidence>
<keyword evidence="1" id="KW-1133">Transmembrane helix</keyword>
<feature type="non-terminal residue" evidence="2">
    <location>
        <position position="59"/>
    </location>
</feature>
<protein>
    <submittedName>
        <fullName evidence="2">Uncharacterized protein</fullName>
    </submittedName>
</protein>